<feature type="compositionally biased region" description="Basic and acidic residues" evidence="1">
    <location>
        <begin position="464"/>
        <end position="493"/>
    </location>
</feature>
<feature type="compositionally biased region" description="Low complexity" evidence="1">
    <location>
        <begin position="145"/>
        <end position="188"/>
    </location>
</feature>
<evidence type="ECO:0000313" key="2">
    <source>
        <dbReference type="EMBL" id="KAL0493949.1"/>
    </source>
</evidence>
<evidence type="ECO:0008006" key="4">
    <source>
        <dbReference type="Google" id="ProtNLM"/>
    </source>
</evidence>
<comment type="caution">
    <text evidence="2">The sequence shown here is derived from an EMBL/GenBank/DDBJ whole genome shotgun (WGS) entry which is preliminary data.</text>
</comment>
<reference evidence="2 3" key="1">
    <citation type="submission" date="2024-02" db="EMBL/GenBank/DDBJ databases">
        <title>FIRST GENOME SEQUENCES OF Leishmania (Viannia) shawi, Leishmania (Viannia) lindenbergi AND Leishmania (Viannia) utingensis.</title>
        <authorList>
            <person name="Resadore F."/>
            <person name="Custodio M.G.F."/>
            <person name="Boite M.C."/>
            <person name="Cupolillo E."/>
            <person name="Ferreira G.E.M."/>
        </authorList>
    </citation>
    <scope>NUCLEOTIDE SEQUENCE [LARGE SCALE GENOMIC DNA]</scope>
    <source>
        <strain evidence="2 3">ITUB/BR/1977/M4964</strain>
    </source>
</reference>
<dbReference type="Proteomes" id="UP001482455">
    <property type="component" value="Unassembled WGS sequence"/>
</dbReference>
<feature type="region of interest" description="Disordered" evidence="1">
    <location>
        <begin position="145"/>
        <end position="269"/>
    </location>
</feature>
<feature type="compositionally biased region" description="Basic and acidic residues" evidence="1">
    <location>
        <begin position="638"/>
        <end position="656"/>
    </location>
</feature>
<proteinExistence type="predicted"/>
<feature type="compositionally biased region" description="Low complexity" evidence="1">
    <location>
        <begin position="93"/>
        <end position="104"/>
    </location>
</feature>
<feature type="compositionally biased region" description="Low complexity" evidence="1">
    <location>
        <begin position="202"/>
        <end position="238"/>
    </location>
</feature>
<feature type="region of interest" description="Disordered" evidence="1">
    <location>
        <begin position="974"/>
        <end position="996"/>
    </location>
</feature>
<name>A0AAW2ZV62_9TRYP</name>
<gene>
    <name evidence="2" type="ORF">Q4I30_008258</name>
</gene>
<dbReference type="AlphaFoldDB" id="A0AAW2ZV62"/>
<organism evidence="2 3">
    <name type="scientific">Leishmania utingensis</name>
    <dbReference type="NCBI Taxonomy" id="653362"/>
    <lineage>
        <taxon>Eukaryota</taxon>
        <taxon>Discoba</taxon>
        <taxon>Euglenozoa</taxon>
        <taxon>Kinetoplastea</taxon>
        <taxon>Metakinetoplastina</taxon>
        <taxon>Trypanosomatida</taxon>
        <taxon>Trypanosomatidae</taxon>
        <taxon>Leishmaniinae</taxon>
        <taxon>Leishmania</taxon>
    </lineage>
</organism>
<feature type="compositionally biased region" description="Basic and acidic residues" evidence="1">
    <location>
        <begin position="665"/>
        <end position="682"/>
    </location>
</feature>
<dbReference type="InterPro" id="IPR011989">
    <property type="entry name" value="ARM-like"/>
</dbReference>
<feature type="compositionally biased region" description="Low complexity" evidence="1">
    <location>
        <begin position="40"/>
        <end position="73"/>
    </location>
</feature>
<protein>
    <recommendedName>
        <fullName evidence="4">MI domain-containing protein</fullName>
    </recommendedName>
</protein>
<feature type="region of interest" description="Disordered" evidence="1">
    <location>
        <begin position="637"/>
        <end position="686"/>
    </location>
</feature>
<feature type="compositionally biased region" description="Polar residues" evidence="1">
    <location>
        <begin position="982"/>
        <end position="996"/>
    </location>
</feature>
<feature type="compositionally biased region" description="Polar residues" evidence="1">
    <location>
        <begin position="1"/>
        <end position="11"/>
    </location>
</feature>
<dbReference type="Gene3D" id="1.25.10.10">
    <property type="entry name" value="Leucine-rich Repeat Variant"/>
    <property type="match status" value="1"/>
</dbReference>
<dbReference type="EMBL" id="JBAMZL010000037">
    <property type="protein sequence ID" value="KAL0493949.1"/>
    <property type="molecule type" value="Genomic_DNA"/>
</dbReference>
<keyword evidence="3" id="KW-1185">Reference proteome</keyword>
<feature type="region of interest" description="Disordered" evidence="1">
    <location>
        <begin position="453"/>
        <end position="500"/>
    </location>
</feature>
<evidence type="ECO:0000313" key="3">
    <source>
        <dbReference type="Proteomes" id="UP001482455"/>
    </source>
</evidence>
<accession>A0AAW2ZV62</accession>
<sequence length="996" mass="108957">MQGDAPNSSNPYAGYQRGYTPQDGLQGYPPQAGRGGGAGYYQPQVQQPQVQQPQVQQPQPVASQQPQQVTAQQYGGYNQPYAQLYAARGGYPQQQSQHQAPLQQGYAPRGDYYQGGNAYGGVGMQQGYPDTRTLINRGGYAQGYGQSYYPPQQQQGYYPTQQQQGYYPTQQQQSYYNQGYNQNPNYAPAARGGFQGGALGVQQHQQPQQQSQQQSQQQPQQQPQQQSQQQPQHQPQQQAHLLNQQYGRGGRGGPGGFQRGGRGGGRGRGGRMFESYAVVHLDSYAQLEEVGRKGATETIVAPEVLSAMRSRGRGSTIRVLVIIQKQYAAACLSIPRGPEDTLLSEKTAETFMGVPCVIVGHAERLIDLANGAAIQGAVFSTFRSLMMLLTTFDKPKTTPAEGEQPVNVHEKTHDELLETVTKDIATYEALMTEMAADSDESTKLFSRLMQFAESEAHGQQQGEAHQEDDAAEEGHSESEEGDEHRTTVTDKPAESAASAKKLVKRTLMSSPQGIRILRTALAVNRKRQMFFEKIAPPPPNPEGNPLSRIEWSASLRLIDPLLHYPLLSDLVFSFFGVAPVGAEGVKPAKAKAQEVKVLCDAIARYGVQLTSSASCGNTILALLQAMDPQHAMVSVAERAAEESNRKPGLKRGREAGEGGANGDDSAQKAKAEEVSEEAKEVTSEVPELKQAPRSLSEYKAVTAPVDWRLYYAVAESWCTGEQPVLRRKRTRFVTQAQLDADAAAAEKPATIETRLRYVGHHLIGSFVLRYMIPIFADVVLSALKNPASRKKKDHDAFVQQCETILSTMAGAWSTMEASFTEGNIYRSLLMCLGSCAVPDTPIDRDLRTLLDRIVATIFDSSKEKYLSHCVQEALTVARQTKDGIRFTLQVARALMEKSDESLLNLAISPSGNYVVRHLCGQLTDYAMGKAAAESEVVTEAKEMEAKYYTFMTANLAKLSKIQYGRGLSSWQSEQTARLGATNAPTASSLPSSPNAE</sequence>
<feature type="compositionally biased region" description="Gly residues" evidence="1">
    <location>
        <begin position="247"/>
        <end position="267"/>
    </location>
</feature>
<feature type="region of interest" description="Disordered" evidence="1">
    <location>
        <begin position="1"/>
        <end position="109"/>
    </location>
</feature>
<evidence type="ECO:0000256" key="1">
    <source>
        <dbReference type="SAM" id="MobiDB-lite"/>
    </source>
</evidence>